<gene>
    <name evidence="1" type="ORF">AS52_05427</name>
</gene>
<dbReference type="Proteomes" id="UP000036410">
    <property type="component" value="Plasmid p1"/>
</dbReference>
<proteinExistence type="predicted"/>
<name>A0A806UEV7_PRIMG</name>
<evidence type="ECO:0000313" key="1">
    <source>
        <dbReference type="EMBL" id="AKP80325.1"/>
    </source>
</evidence>
<protein>
    <submittedName>
        <fullName evidence="1">Uncharacterized protein</fullName>
    </submittedName>
</protein>
<accession>A0A806UEV7</accession>
<dbReference type="EMBL" id="CP010587">
    <property type="protein sequence ID" value="AKP80325.1"/>
    <property type="molecule type" value="Genomic_DNA"/>
</dbReference>
<keyword evidence="1" id="KW-0614">Plasmid</keyword>
<evidence type="ECO:0000313" key="2">
    <source>
        <dbReference type="Proteomes" id="UP000036410"/>
    </source>
</evidence>
<organism evidence="1 2">
    <name type="scientific">Priestia megaterium Q3</name>
    <dbReference type="NCBI Taxonomy" id="1452722"/>
    <lineage>
        <taxon>Bacteria</taxon>
        <taxon>Bacillati</taxon>
        <taxon>Bacillota</taxon>
        <taxon>Bacilli</taxon>
        <taxon>Bacillales</taxon>
        <taxon>Bacillaceae</taxon>
        <taxon>Priestia</taxon>
    </lineage>
</organism>
<sequence>MICSYCSYCGTEGLENICPFCGADLNIKRPKLKEFVVLEDVEKPFNELSCFHTYDLLVLLRLVRKERTMAYDLMLRLKKDDKSPQIIQITRNYLKDLYEPYTKCMKLICLY</sequence>
<geneLocation type="plasmid" evidence="1 2">
    <name>p1</name>
</geneLocation>
<reference evidence="1 2" key="1">
    <citation type="submission" date="2015-01" db="EMBL/GenBank/DDBJ databases">
        <title>Genome sequence of bacillus megaterium Q3.</title>
        <authorList>
            <person name="Wang Y."/>
            <person name="Luo K."/>
            <person name="Bai L."/>
            <person name="Luo F."/>
        </authorList>
    </citation>
    <scope>NUCLEOTIDE SEQUENCE [LARGE SCALE GENOMIC DNA]</scope>
    <source>
        <strain evidence="1 2">Q3</strain>
        <plasmid evidence="1 2">p1</plasmid>
    </source>
</reference>
<dbReference type="AlphaFoldDB" id="A0A806UEV7"/>